<dbReference type="OrthoDB" id="9766717at2"/>
<dbReference type="EMBL" id="LAVA02000014">
    <property type="protein sequence ID" value="OIJ68680.1"/>
    <property type="molecule type" value="Genomic_DNA"/>
</dbReference>
<dbReference type="InterPro" id="IPR003964">
    <property type="entry name" value="Carb_kinase"/>
</dbReference>
<organism evidence="5 6">
    <name type="scientific">Streptomyces mangrovisoli</name>
    <dbReference type="NCBI Taxonomy" id="1428628"/>
    <lineage>
        <taxon>Bacteria</taxon>
        <taxon>Bacillati</taxon>
        <taxon>Actinomycetota</taxon>
        <taxon>Actinomycetes</taxon>
        <taxon>Kitasatosporales</taxon>
        <taxon>Streptomycetaceae</taxon>
        <taxon>Streptomyces</taxon>
    </lineage>
</organism>
<dbReference type="PANTHER" id="PTHR30409">
    <property type="entry name" value="CARBAMATE KINASE"/>
    <property type="match status" value="1"/>
</dbReference>
<dbReference type="Proteomes" id="UP000034196">
    <property type="component" value="Unassembled WGS sequence"/>
</dbReference>
<evidence type="ECO:0000256" key="1">
    <source>
        <dbReference type="ARBA" id="ARBA00011066"/>
    </source>
</evidence>
<name>A0A1J4P280_9ACTN</name>
<dbReference type="AlphaFoldDB" id="A0A1J4P280"/>
<keyword evidence="3 5" id="KW-0418">Kinase</keyword>
<evidence type="ECO:0000256" key="3">
    <source>
        <dbReference type="ARBA" id="ARBA00022777"/>
    </source>
</evidence>
<proteinExistence type="inferred from homology"/>
<dbReference type="PANTHER" id="PTHR30409:SF1">
    <property type="entry name" value="CARBAMATE KINASE-RELATED"/>
    <property type="match status" value="1"/>
</dbReference>
<dbReference type="SUPFAM" id="SSF53633">
    <property type="entry name" value="Carbamate kinase-like"/>
    <property type="match status" value="1"/>
</dbReference>
<dbReference type="PIRSF" id="PIRSF000723">
    <property type="entry name" value="Carbamate_kin"/>
    <property type="match status" value="1"/>
</dbReference>
<dbReference type="GO" id="GO:0005829">
    <property type="term" value="C:cytosol"/>
    <property type="evidence" value="ECO:0007669"/>
    <property type="project" value="TreeGrafter"/>
</dbReference>
<keyword evidence="6" id="KW-1185">Reference proteome</keyword>
<protein>
    <submittedName>
        <fullName evidence="5">Carbamate kinase</fullName>
    </submittedName>
</protein>
<gene>
    <name evidence="5" type="ORF">WN71_006500</name>
</gene>
<evidence type="ECO:0000313" key="5">
    <source>
        <dbReference type="EMBL" id="OIJ68680.1"/>
    </source>
</evidence>
<sequence>MRIVIALGGNALLRRGERPEAAALRANAVRVATSLAPLAHDHQLVITYGDGPEAAAVSWQVGEAAAVPWQAGEGGAAADGGAGVVGDPALGRLPLDLLAARSQGMIGSLLAGAFRDALPDREVAALVTHTRVRADDPAFERPGTPVGPVLPRRTALTLAARHGWRMARAGADGPEGVDGPGGADRPALRGGWRRMVAAPEPQWIEEAATVRALLGLGTLVLCGGGGGVPVAAGPTGLTRPVEAVVDKDLAAARLAEDIVADFLLILTDVPNVYAGYGTPERRPVLDATPAQLRRAHLPEGSMGPKAEAAARFVERTGALAAIGALDAADAIVHGRSGTLVHPGLPVV</sequence>
<evidence type="ECO:0000313" key="6">
    <source>
        <dbReference type="Proteomes" id="UP000034196"/>
    </source>
</evidence>
<feature type="domain" description="Aspartate/glutamate/uridylate kinase" evidence="4">
    <location>
        <begin position="227"/>
        <end position="317"/>
    </location>
</feature>
<dbReference type="GO" id="GO:0019546">
    <property type="term" value="P:L-arginine deiminase pathway"/>
    <property type="evidence" value="ECO:0007669"/>
    <property type="project" value="TreeGrafter"/>
</dbReference>
<accession>A0A1J4P280</accession>
<dbReference type="InterPro" id="IPR036393">
    <property type="entry name" value="AceGlu_kinase-like_sf"/>
</dbReference>
<dbReference type="GO" id="GO:0008804">
    <property type="term" value="F:carbamate kinase activity"/>
    <property type="evidence" value="ECO:0007669"/>
    <property type="project" value="InterPro"/>
</dbReference>
<dbReference type="RefSeq" id="WP_046585458.1">
    <property type="nucleotide sequence ID" value="NZ_LAVA02000014.1"/>
</dbReference>
<keyword evidence="2" id="KW-0808">Transferase</keyword>
<dbReference type="Pfam" id="PF00696">
    <property type="entry name" value="AA_kinase"/>
    <property type="match status" value="1"/>
</dbReference>
<comment type="similarity">
    <text evidence="1">Belongs to the carbamate kinase family.</text>
</comment>
<reference evidence="5" key="1">
    <citation type="submission" date="2016-10" db="EMBL/GenBank/DDBJ databases">
        <title>Genome sequence of Streptomyces mangrovisoli MUSC 149.</title>
        <authorList>
            <person name="Lee L.-H."/>
            <person name="Ser H.-L."/>
        </authorList>
    </citation>
    <scope>NUCLEOTIDE SEQUENCE [LARGE SCALE GENOMIC DNA]</scope>
    <source>
        <strain evidence="5">MUSC 149</strain>
    </source>
</reference>
<dbReference type="STRING" id="1428628.WN71_006500"/>
<evidence type="ECO:0000259" key="4">
    <source>
        <dbReference type="Pfam" id="PF00696"/>
    </source>
</evidence>
<comment type="caution">
    <text evidence="5">The sequence shown here is derived from an EMBL/GenBank/DDBJ whole genome shotgun (WGS) entry which is preliminary data.</text>
</comment>
<dbReference type="Gene3D" id="3.40.1160.10">
    <property type="entry name" value="Acetylglutamate kinase-like"/>
    <property type="match status" value="1"/>
</dbReference>
<dbReference type="InterPro" id="IPR001048">
    <property type="entry name" value="Asp/Glu/Uridylate_kinase"/>
</dbReference>
<evidence type="ECO:0000256" key="2">
    <source>
        <dbReference type="ARBA" id="ARBA00022679"/>
    </source>
</evidence>